<dbReference type="GO" id="GO:0009423">
    <property type="term" value="P:chorismate biosynthetic process"/>
    <property type="evidence" value="ECO:0007669"/>
    <property type="project" value="UniProtKB-UniPathway"/>
</dbReference>
<evidence type="ECO:0000256" key="4">
    <source>
        <dbReference type="ARBA" id="ARBA00022605"/>
    </source>
</evidence>
<proteinExistence type="inferred from homology"/>
<organism evidence="10 11">
    <name type="scientific">Bacteroides fragilis str. S36L11</name>
    <dbReference type="NCBI Taxonomy" id="1339327"/>
    <lineage>
        <taxon>Bacteria</taxon>
        <taxon>Pseudomonadati</taxon>
        <taxon>Bacteroidota</taxon>
        <taxon>Bacteroidia</taxon>
        <taxon>Bacteroidales</taxon>
        <taxon>Bacteroidaceae</taxon>
        <taxon>Bacteroides</taxon>
    </lineage>
</organism>
<comment type="caution">
    <text evidence="10">The sequence shown here is derived from an EMBL/GenBank/DDBJ whole genome shotgun (WGS) entry which is preliminary data.</text>
</comment>
<comment type="similarity">
    <text evidence="3 8">Belongs to the class-I DAHP synthase family.</text>
</comment>
<dbReference type="PANTHER" id="PTHR21225:SF12">
    <property type="entry name" value="PHOSPHO-2-DEHYDRO-3-DEOXYHEPTONATE ALDOLASE, TYROSINE-INHIBITED"/>
    <property type="match status" value="1"/>
</dbReference>
<comment type="function">
    <text evidence="1 8">Stereospecific condensation of phosphoenolpyruvate (PEP) and D-erythrose-4-phosphate (E4P) giving rise to 3-deoxy-D-arabino-heptulosonate-7-phosphate (DAHP).</text>
</comment>
<dbReference type="UniPathway" id="UPA00053">
    <property type="reaction ID" value="UER00084"/>
</dbReference>
<dbReference type="EMBL" id="JGDJ01000085">
    <property type="protein sequence ID" value="EXZ31081.1"/>
    <property type="molecule type" value="Genomic_DNA"/>
</dbReference>
<dbReference type="AlphaFoldDB" id="A0A016AS25"/>
<comment type="catalytic activity">
    <reaction evidence="7 8">
        <text>D-erythrose 4-phosphate + phosphoenolpyruvate + H2O = 7-phospho-2-dehydro-3-deoxy-D-arabino-heptonate + phosphate</text>
        <dbReference type="Rhea" id="RHEA:14717"/>
        <dbReference type="ChEBI" id="CHEBI:15377"/>
        <dbReference type="ChEBI" id="CHEBI:16897"/>
        <dbReference type="ChEBI" id="CHEBI:43474"/>
        <dbReference type="ChEBI" id="CHEBI:58394"/>
        <dbReference type="ChEBI" id="CHEBI:58702"/>
        <dbReference type="EC" id="2.5.1.54"/>
    </reaction>
</comment>
<evidence type="ECO:0000259" key="9">
    <source>
        <dbReference type="Pfam" id="PF00793"/>
    </source>
</evidence>
<name>A0A016AS25_BACFG</name>
<dbReference type="Gene3D" id="3.20.20.70">
    <property type="entry name" value="Aldolase class I"/>
    <property type="match status" value="1"/>
</dbReference>
<dbReference type="GO" id="GO:0008652">
    <property type="term" value="P:amino acid biosynthetic process"/>
    <property type="evidence" value="ECO:0007669"/>
    <property type="project" value="UniProtKB-KW"/>
</dbReference>
<dbReference type="GO" id="GO:0005737">
    <property type="term" value="C:cytoplasm"/>
    <property type="evidence" value="ECO:0007669"/>
    <property type="project" value="TreeGrafter"/>
</dbReference>
<keyword evidence="4 8" id="KW-0028">Amino-acid biosynthesis</keyword>
<dbReference type="Pfam" id="PF00793">
    <property type="entry name" value="DAHP_synth_1"/>
    <property type="match status" value="1"/>
</dbReference>
<evidence type="ECO:0000313" key="11">
    <source>
        <dbReference type="Proteomes" id="UP000022082"/>
    </source>
</evidence>
<dbReference type="InterPro" id="IPR006218">
    <property type="entry name" value="DAHP1/KDSA"/>
</dbReference>
<dbReference type="RefSeq" id="WP_005788126.1">
    <property type="nucleotide sequence ID" value="NZ_JGDJ01000085.1"/>
</dbReference>
<evidence type="ECO:0000256" key="1">
    <source>
        <dbReference type="ARBA" id="ARBA00003726"/>
    </source>
</evidence>
<dbReference type="InterPro" id="IPR013785">
    <property type="entry name" value="Aldolase_TIM"/>
</dbReference>
<comment type="pathway">
    <text evidence="2 8">Metabolic intermediate biosynthesis; chorismate biosynthesis; chorismate from D-erythrose 4-phosphate and phosphoenolpyruvate: step 1/7.</text>
</comment>
<dbReference type="PATRIC" id="fig|1339327.3.peg.403"/>
<dbReference type="NCBIfam" id="TIGR00034">
    <property type="entry name" value="aroFGH"/>
    <property type="match status" value="1"/>
</dbReference>
<evidence type="ECO:0000256" key="8">
    <source>
        <dbReference type="PIRNR" id="PIRNR001361"/>
    </source>
</evidence>
<accession>A0A016AS25</accession>
<dbReference type="GeneID" id="99671994"/>
<dbReference type="Proteomes" id="UP000022082">
    <property type="component" value="Unassembled WGS sequence"/>
</dbReference>
<dbReference type="GO" id="GO:0009073">
    <property type="term" value="P:aromatic amino acid family biosynthetic process"/>
    <property type="evidence" value="ECO:0007669"/>
    <property type="project" value="UniProtKB-KW"/>
</dbReference>
<evidence type="ECO:0000256" key="2">
    <source>
        <dbReference type="ARBA" id="ARBA00004688"/>
    </source>
</evidence>
<evidence type="ECO:0000256" key="3">
    <source>
        <dbReference type="ARBA" id="ARBA00007985"/>
    </source>
</evidence>
<evidence type="ECO:0000256" key="7">
    <source>
        <dbReference type="ARBA" id="ARBA00047508"/>
    </source>
</evidence>
<dbReference type="EC" id="2.5.1.54" evidence="8"/>
<dbReference type="NCBIfam" id="NF009395">
    <property type="entry name" value="PRK12755.1"/>
    <property type="match status" value="1"/>
</dbReference>
<dbReference type="PIRSF" id="PIRSF001361">
    <property type="entry name" value="DAHP_synthase"/>
    <property type="match status" value="1"/>
</dbReference>
<evidence type="ECO:0000256" key="6">
    <source>
        <dbReference type="ARBA" id="ARBA00023141"/>
    </source>
</evidence>
<protein>
    <recommendedName>
        <fullName evidence="8">Phospho-2-dehydro-3-deoxyheptonate aldolase</fullName>
        <ecNumber evidence="8">2.5.1.54</ecNumber>
    </recommendedName>
</protein>
<gene>
    <name evidence="10" type="ORF">M136_5161</name>
</gene>
<keyword evidence="6 8" id="KW-0057">Aromatic amino acid biosynthesis</keyword>
<keyword evidence="5 8" id="KW-0808">Transferase</keyword>
<dbReference type="InterPro" id="IPR006219">
    <property type="entry name" value="DAHP_synth_1"/>
</dbReference>
<evidence type="ECO:0000256" key="5">
    <source>
        <dbReference type="ARBA" id="ARBA00022679"/>
    </source>
</evidence>
<dbReference type="PANTHER" id="PTHR21225">
    <property type="entry name" value="PHOSPHO-2-DEHYDRO-3-DEOXYHEPTONATE ALDOLASE DAHP SYNTHETASE"/>
    <property type="match status" value="1"/>
</dbReference>
<feature type="domain" description="DAHP synthetase I/KDSA" evidence="9">
    <location>
        <begin position="33"/>
        <end position="332"/>
    </location>
</feature>
<dbReference type="SUPFAM" id="SSF51569">
    <property type="entry name" value="Aldolase"/>
    <property type="match status" value="1"/>
</dbReference>
<sequence length="345" mass="39386">MDFLKKLPTPQEVMLKYPLNKEYSKRKILRDKEIRDIFEGKSDKFILVIGPCSADRENVVLDYAKRLAKLQEEVKDTILIIPRIYTSKPRTIGDGYKGLLHQPFLDREEDIVEGLLAVRRLHKKVIEETGLFGADEMLYPEVIRYVSDLLSYVVVGARSVENQQHRLTASGLNVPVGMKNPVSGDISVMLNSIVTAQHPHHFIYNGWEVISHGNVCTHAVLRGFLDVNGKANTNYHYDDLIRIYDLYQQRNLENIAFIIDCNHSNSNKDFLEQINVAKDVLLSMKRDSRLLSSVKGLMIESYIEDGCQPVGGNVYGQSITDPCLGWEKTETLVLELFNELKQFTK</sequence>
<evidence type="ECO:0000313" key="10">
    <source>
        <dbReference type="EMBL" id="EXZ31081.1"/>
    </source>
</evidence>
<dbReference type="GO" id="GO:0003849">
    <property type="term" value="F:3-deoxy-7-phosphoheptulonate synthase activity"/>
    <property type="evidence" value="ECO:0007669"/>
    <property type="project" value="UniProtKB-EC"/>
</dbReference>
<reference evidence="10 11" key="1">
    <citation type="submission" date="2014-02" db="EMBL/GenBank/DDBJ databases">
        <authorList>
            <person name="Sears C."/>
            <person name="Carroll K."/>
            <person name="Sack B.R."/>
            <person name="Qadri F."/>
            <person name="Myers L.L."/>
            <person name="Chung G.-T."/>
            <person name="Escheverria P."/>
            <person name="Fraser C.M."/>
            <person name="Sadzewicz L."/>
            <person name="Shefchek K.A."/>
            <person name="Tallon L."/>
            <person name="Das S.P."/>
            <person name="Daugherty S."/>
            <person name="Mongodin E.F."/>
        </authorList>
    </citation>
    <scope>NUCLEOTIDE SEQUENCE [LARGE SCALE GENOMIC DNA]</scope>
    <source>
        <strain evidence="10 11">S36L11</strain>
    </source>
</reference>